<reference evidence="3" key="1">
    <citation type="submission" date="2017-02" db="UniProtKB">
        <authorList>
            <consortium name="WormBaseParasite"/>
        </authorList>
    </citation>
    <scope>IDENTIFICATION</scope>
</reference>
<dbReference type="InterPro" id="IPR019410">
    <property type="entry name" value="Methyltransf_16"/>
</dbReference>
<name>A0A0M3K0L2_ANISI</name>
<dbReference type="AlphaFoldDB" id="A0A0M3K0L2"/>
<dbReference type="PANTHER" id="PTHR14614:SF132">
    <property type="entry name" value="PROTEIN-LYSINE METHYLTRANSFERASE C42C1.13"/>
    <property type="match status" value="1"/>
</dbReference>
<protein>
    <submittedName>
        <fullName evidence="3">Methyltransferase-domain-containing protein</fullName>
    </submittedName>
</protein>
<organism evidence="3">
    <name type="scientific">Anisakis simplex</name>
    <name type="common">Herring worm</name>
    <dbReference type="NCBI Taxonomy" id="6269"/>
    <lineage>
        <taxon>Eukaryota</taxon>
        <taxon>Metazoa</taxon>
        <taxon>Ecdysozoa</taxon>
        <taxon>Nematoda</taxon>
        <taxon>Chromadorea</taxon>
        <taxon>Rhabditida</taxon>
        <taxon>Spirurina</taxon>
        <taxon>Ascaridomorpha</taxon>
        <taxon>Ascaridoidea</taxon>
        <taxon>Anisakidae</taxon>
        <taxon>Anisakis</taxon>
        <taxon>Anisakis simplex complex</taxon>
    </lineage>
</organism>
<dbReference type="OrthoDB" id="413520at2759"/>
<evidence type="ECO:0000313" key="2">
    <source>
        <dbReference type="Proteomes" id="UP000267096"/>
    </source>
</evidence>
<dbReference type="SUPFAM" id="SSF53335">
    <property type="entry name" value="S-adenosyl-L-methionine-dependent methyltransferases"/>
    <property type="match status" value="1"/>
</dbReference>
<dbReference type="InterPro" id="IPR029063">
    <property type="entry name" value="SAM-dependent_MTases_sf"/>
</dbReference>
<dbReference type="WBParaSite" id="ASIM_0001435101-mRNA-1">
    <property type="protein sequence ID" value="ASIM_0001435101-mRNA-1"/>
    <property type="gene ID" value="ASIM_0001435101"/>
</dbReference>
<gene>
    <name evidence="1" type="ORF">ASIM_LOCUS13779</name>
</gene>
<dbReference type="EMBL" id="UYRR01031497">
    <property type="protein sequence ID" value="VDK50560.1"/>
    <property type="molecule type" value="Genomic_DNA"/>
</dbReference>
<sequence length="260" mass="29896">MKRSLEILVFTIFEIHFEGVMSIEDLSKRSVNAIVPYSESSILKEFHETHRTIRISNRQYEFTQKWNQNGVSGVLWDSVSLNLLTFQFQAIVLSKYLISHPHLITSRRVLELGAGLGLPSIIASEIGASAVDCTDQLFAVPLLRENIQRNTLTHAQTIHVFPLDWQIDKPKHKYQVILGADLVYNEKLFSSLKRIMRLSSDQSTLILFSSRIRYEKDKKFYESLKVEGLNVQEEFYDAPTDVRIYRIISSSSNDLVGDEL</sequence>
<dbReference type="Pfam" id="PF10294">
    <property type="entry name" value="Methyltransf_16"/>
    <property type="match status" value="1"/>
</dbReference>
<evidence type="ECO:0000313" key="1">
    <source>
        <dbReference type="EMBL" id="VDK50560.1"/>
    </source>
</evidence>
<dbReference type="Gene3D" id="3.40.50.150">
    <property type="entry name" value="Vaccinia Virus protein VP39"/>
    <property type="match status" value="1"/>
</dbReference>
<dbReference type="PANTHER" id="PTHR14614">
    <property type="entry name" value="HEPATOCELLULAR CARCINOMA-ASSOCIATED ANTIGEN"/>
    <property type="match status" value="1"/>
</dbReference>
<accession>A0A0M3K0L2</accession>
<reference evidence="1 2" key="2">
    <citation type="submission" date="2018-11" db="EMBL/GenBank/DDBJ databases">
        <authorList>
            <consortium name="Pathogen Informatics"/>
        </authorList>
    </citation>
    <scope>NUCLEOTIDE SEQUENCE [LARGE SCALE GENOMIC DNA]</scope>
</reference>
<keyword evidence="2" id="KW-1185">Reference proteome</keyword>
<proteinExistence type="predicted"/>
<evidence type="ECO:0000313" key="3">
    <source>
        <dbReference type="WBParaSite" id="ASIM_0001435101-mRNA-1"/>
    </source>
</evidence>
<dbReference type="Proteomes" id="UP000267096">
    <property type="component" value="Unassembled WGS sequence"/>
</dbReference>